<keyword evidence="3" id="KW-1185">Reference proteome</keyword>
<feature type="domain" description="AB hydrolase-1" evidence="1">
    <location>
        <begin position="76"/>
        <end position="331"/>
    </location>
</feature>
<reference evidence="2 3" key="1">
    <citation type="submission" date="2013-04" db="EMBL/GenBank/DDBJ databases">
        <title>Complete genome sequence of Corynebacterium humireducens DSM 45392(T), isolated from a wastewater-fed microbial fuel cell.</title>
        <authorList>
            <person name="Ruckert C."/>
            <person name="Albersmeier A."/>
            <person name="Kalinowski J."/>
        </authorList>
    </citation>
    <scope>NUCLEOTIDE SEQUENCE [LARGE SCALE GENOMIC DNA]</scope>
    <source>
        <strain evidence="3">MFC-5</strain>
    </source>
</reference>
<sequence>MAFTLSDVPQLLRSWVMRLTPGGRRRLALELGELHSGVREPGLTDIDRVGTVDNDGIRVHWYEYGDVHAHDSSVTVVFVHGFTLAAESFYLQVNHLRERWPSARLLLLDVRGHGQTGKCDPAACTVEGAADDTLAVMEARGVDGPIILVGHSLGGLVALNLVRRCPPVLRGNIAGIVLVDTSIEALSDQGLPQILASPVATQVYEAVESSPQEARKFKEQAALILAPTLAVTVFHRKTDYDIIEFHAAMIHETPLETFVGYFDDLQVHDELAAGEHLQGIPGYVIAGEKDGVTPLSQAERLIEVWPEAWLQIAPNAGHMVPLEAPEVLNAAIDRLMIRTLEQAKADFS</sequence>
<dbReference type="InterPro" id="IPR029058">
    <property type="entry name" value="AB_hydrolase_fold"/>
</dbReference>
<proteinExistence type="predicted"/>
<dbReference type="Pfam" id="PF12697">
    <property type="entry name" value="Abhydrolase_6"/>
    <property type="match status" value="1"/>
</dbReference>
<dbReference type="GO" id="GO:0003824">
    <property type="term" value="F:catalytic activity"/>
    <property type="evidence" value="ECO:0007669"/>
    <property type="project" value="InterPro"/>
</dbReference>
<organism evidence="2 3">
    <name type="scientific">Corynebacterium humireducens NBRC 106098 = DSM 45392</name>
    <dbReference type="NCBI Taxonomy" id="1223515"/>
    <lineage>
        <taxon>Bacteria</taxon>
        <taxon>Bacillati</taxon>
        <taxon>Actinomycetota</taxon>
        <taxon>Actinomycetes</taxon>
        <taxon>Mycobacteriales</taxon>
        <taxon>Corynebacteriaceae</taxon>
        <taxon>Corynebacterium</taxon>
    </lineage>
</organism>
<protein>
    <recommendedName>
        <fullName evidence="1">AB hydrolase-1 domain-containing protein</fullName>
    </recommendedName>
</protein>
<dbReference type="Proteomes" id="UP000031524">
    <property type="component" value="Chromosome"/>
</dbReference>
<dbReference type="KEGG" id="chm:B842_09305"/>
<gene>
    <name evidence="2" type="ORF">B842_09305</name>
</gene>
<evidence type="ECO:0000313" key="3">
    <source>
        <dbReference type="Proteomes" id="UP000031524"/>
    </source>
</evidence>
<dbReference type="InterPro" id="IPR050266">
    <property type="entry name" value="AB_hydrolase_sf"/>
</dbReference>
<dbReference type="SUPFAM" id="SSF53474">
    <property type="entry name" value="alpha/beta-Hydrolases"/>
    <property type="match status" value="1"/>
</dbReference>
<name>A0A0B5D408_9CORY</name>
<dbReference type="RefSeq" id="WP_156119490.1">
    <property type="nucleotide sequence ID" value="NZ_BCSU01000009.1"/>
</dbReference>
<dbReference type="Gene3D" id="3.40.50.1820">
    <property type="entry name" value="alpha/beta hydrolase"/>
    <property type="match status" value="1"/>
</dbReference>
<dbReference type="InterPro" id="IPR000639">
    <property type="entry name" value="Epox_hydrolase-like"/>
</dbReference>
<dbReference type="EMBL" id="CP005286">
    <property type="protein sequence ID" value="AJE33710.1"/>
    <property type="molecule type" value="Genomic_DNA"/>
</dbReference>
<dbReference type="AlphaFoldDB" id="A0A0B5D408"/>
<dbReference type="InterPro" id="IPR000073">
    <property type="entry name" value="AB_hydrolase_1"/>
</dbReference>
<evidence type="ECO:0000313" key="2">
    <source>
        <dbReference type="EMBL" id="AJE33710.1"/>
    </source>
</evidence>
<accession>A0A0B5D408</accession>
<dbReference type="PRINTS" id="PR00412">
    <property type="entry name" value="EPOXHYDRLASE"/>
</dbReference>
<dbReference type="OrthoDB" id="5422338at2"/>
<dbReference type="PANTHER" id="PTHR43798">
    <property type="entry name" value="MONOACYLGLYCEROL LIPASE"/>
    <property type="match status" value="1"/>
</dbReference>
<dbReference type="HOGENOM" id="CLU_020336_6_0_11"/>
<dbReference type="STRING" id="1223515.B842_09305"/>
<evidence type="ECO:0000259" key="1">
    <source>
        <dbReference type="Pfam" id="PF12697"/>
    </source>
</evidence>